<feature type="domain" description="F-box" evidence="2">
    <location>
        <begin position="214"/>
        <end position="277"/>
    </location>
</feature>
<accession>A0A8H6XSV2</accession>
<feature type="compositionally biased region" description="Low complexity" evidence="1">
    <location>
        <begin position="22"/>
        <end position="31"/>
    </location>
</feature>
<name>A0A8H6XSV2_9AGAR</name>
<keyword evidence="4" id="KW-1185">Reference proteome</keyword>
<gene>
    <name evidence="3" type="ORF">MSAN_01887400</name>
</gene>
<dbReference type="EMBL" id="JACAZH010000019">
    <property type="protein sequence ID" value="KAF7346592.1"/>
    <property type="molecule type" value="Genomic_DNA"/>
</dbReference>
<dbReference type="InterPro" id="IPR001810">
    <property type="entry name" value="F-box_dom"/>
</dbReference>
<proteinExistence type="predicted"/>
<evidence type="ECO:0000313" key="4">
    <source>
        <dbReference type="Proteomes" id="UP000623467"/>
    </source>
</evidence>
<dbReference type="Pfam" id="PF12937">
    <property type="entry name" value="F-box-like"/>
    <property type="match status" value="1"/>
</dbReference>
<dbReference type="AlphaFoldDB" id="A0A8H6XSV2"/>
<dbReference type="OrthoDB" id="3020747at2759"/>
<dbReference type="Proteomes" id="UP000623467">
    <property type="component" value="Unassembled WGS sequence"/>
</dbReference>
<feature type="region of interest" description="Disordered" evidence="1">
    <location>
        <begin position="16"/>
        <end position="71"/>
    </location>
</feature>
<comment type="caution">
    <text evidence="3">The sequence shown here is derived from an EMBL/GenBank/DDBJ whole genome shotgun (WGS) entry which is preliminary data.</text>
</comment>
<reference evidence="3" key="1">
    <citation type="submission" date="2020-05" db="EMBL/GenBank/DDBJ databases">
        <title>Mycena genomes resolve the evolution of fungal bioluminescence.</title>
        <authorList>
            <person name="Tsai I.J."/>
        </authorList>
    </citation>
    <scope>NUCLEOTIDE SEQUENCE</scope>
    <source>
        <strain evidence="3">160909Yilan</strain>
    </source>
</reference>
<evidence type="ECO:0000313" key="3">
    <source>
        <dbReference type="EMBL" id="KAF7346592.1"/>
    </source>
</evidence>
<sequence length="398" mass="45469">MDLWIQSLRADSRSIHDARLNSSRPSSESSPAAVTRKSSAATVKPRRVVAPRPNAKKHANASTGSLGNGAVVDSQDPEKCLNLCRDTLMQPQTRKFGQMRCDAMAELRTKYYIDPSEVARVMDEISEAQVLYASYEKECARLKCILTAPNPNEAPLGPTKSNLCIHPCCYPSFYSPSRASPEWRRLRRIIQLLQLRCRDLSQYLSAKRYLSAPIRRLPLELLQEVFLFAVISDTFAVYASSGATFPKAVGAIRLAHVCSYWRTAALNTGQLWATILLRLPPYDRSGITQFNFHVSHAKLAPLTILSYGWAEWRMLRRLARLSHRWRTVRLMIDSEADFKELDAVRHRISLLKSLNIYMCEHVNRRTINAFEDAPSLRRVTFTVSQNSIWPFRFILPWR</sequence>
<protein>
    <submittedName>
        <fullName evidence="3">F-box domain-containing protein</fullName>
    </submittedName>
</protein>
<evidence type="ECO:0000259" key="2">
    <source>
        <dbReference type="Pfam" id="PF12937"/>
    </source>
</evidence>
<organism evidence="3 4">
    <name type="scientific">Mycena sanguinolenta</name>
    <dbReference type="NCBI Taxonomy" id="230812"/>
    <lineage>
        <taxon>Eukaryota</taxon>
        <taxon>Fungi</taxon>
        <taxon>Dikarya</taxon>
        <taxon>Basidiomycota</taxon>
        <taxon>Agaricomycotina</taxon>
        <taxon>Agaricomycetes</taxon>
        <taxon>Agaricomycetidae</taxon>
        <taxon>Agaricales</taxon>
        <taxon>Marasmiineae</taxon>
        <taxon>Mycenaceae</taxon>
        <taxon>Mycena</taxon>
    </lineage>
</organism>
<evidence type="ECO:0000256" key="1">
    <source>
        <dbReference type="SAM" id="MobiDB-lite"/>
    </source>
</evidence>
<feature type="compositionally biased region" description="Basic residues" evidence="1">
    <location>
        <begin position="44"/>
        <end position="59"/>
    </location>
</feature>